<protein>
    <recommendedName>
        <fullName evidence="2">NTF2 domain-containing protein</fullName>
    </recommendedName>
</protein>
<name>F8NXP4_SERL9</name>
<feature type="region of interest" description="Disordered" evidence="1">
    <location>
        <begin position="1"/>
        <end position="25"/>
    </location>
</feature>
<feature type="compositionally biased region" description="Polar residues" evidence="1">
    <location>
        <begin position="221"/>
        <end position="235"/>
    </location>
</feature>
<evidence type="ECO:0000313" key="3">
    <source>
        <dbReference type="EMBL" id="EGO24716.1"/>
    </source>
</evidence>
<dbReference type="InterPro" id="IPR018222">
    <property type="entry name" value="Nuclear_transport_factor_2_euk"/>
</dbReference>
<dbReference type="PROSITE" id="PS50177">
    <property type="entry name" value="NTF2_DOMAIN"/>
    <property type="match status" value="1"/>
</dbReference>
<evidence type="ECO:0000259" key="2">
    <source>
        <dbReference type="PROSITE" id="PS50177"/>
    </source>
</evidence>
<feature type="region of interest" description="Disordered" evidence="1">
    <location>
        <begin position="221"/>
        <end position="292"/>
    </location>
</feature>
<proteinExistence type="predicted"/>
<feature type="compositionally biased region" description="Polar residues" evidence="1">
    <location>
        <begin position="356"/>
        <end position="365"/>
    </location>
</feature>
<dbReference type="Pfam" id="PF22602">
    <property type="entry name" value="NXF_NTF2"/>
    <property type="match status" value="1"/>
</dbReference>
<dbReference type="Proteomes" id="UP000008064">
    <property type="component" value="Unassembled WGS sequence"/>
</dbReference>
<feature type="compositionally biased region" description="Polar residues" evidence="1">
    <location>
        <begin position="272"/>
        <end position="292"/>
    </location>
</feature>
<organism>
    <name type="scientific">Serpula lacrymans var. lacrymans (strain S7.9)</name>
    <name type="common">Dry rot fungus</name>
    <dbReference type="NCBI Taxonomy" id="578457"/>
    <lineage>
        <taxon>Eukaryota</taxon>
        <taxon>Fungi</taxon>
        <taxon>Dikarya</taxon>
        <taxon>Basidiomycota</taxon>
        <taxon>Agaricomycotina</taxon>
        <taxon>Agaricomycetes</taxon>
        <taxon>Agaricomycetidae</taxon>
        <taxon>Boletales</taxon>
        <taxon>Coniophorineae</taxon>
        <taxon>Serpulaceae</taxon>
        <taxon>Serpula</taxon>
    </lineage>
</organism>
<feature type="compositionally biased region" description="Polar residues" evidence="1">
    <location>
        <begin position="176"/>
        <end position="190"/>
    </location>
</feature>
<dbReference type="KEGG" id="sla:SERLADRAFT_468416"/>
<feature type="compositionally biased region" description="Polar residues" evidence="1">
    <location>
        <begin position="245"/>
        <end position="261"/>
    </location>
</feature>
<feature type="compositionally biased region" description="Polar residues" evidence="1">
    <location>
        <begin position="313"/>
        <end position="342"/>
    </location>
</feature>
<dbReference type="SUPFAM" id="SSF54427">
    <property type="entry name" value="NTF2-like"/>
    <property type="match status" value="1"/>
</dbReference>
<reference evidence="3" key="1">
    <citation type="submission" date="2011-04" db="EMBL/GenBank/DDBJ databases">
        <title>Evolution of plant cell wall degrading machinery underlies the functional diversity of forest fungi.</title>
        <authorList>
            <consortium name="US DOE Joint Genome Institute (JGI-PGF)"/>
            <person name="Eastwood D.C."/>
            <person name="Floudas D."/>
            <person name="Binder M."/>
            <person name="Majcherczyk A."/>
            <person name="Schneider P."/>
            <person name="Aerts A."/>
            <person name="Asiegbu F.O."/>
            <person name="Baker S.E."/>
            <person name="Barry K."/>
            <person name="Bendiksby M."/>
            <person name="Blumentritt M."/>
            <person name="Coutinho P.M."/>
            <person name="Cullen D."/>
            <person name="Cullen D."/>
            <person name="Gathman A."/>
            <person name="Goodell B."/>
            <person name="Henrissat B."/>
            <person name="Ihrmark K."/>
            <person name="Kauserud H."/>
            <person name="Kohler A."/>
            <person name="LaButti K."/>
            <person name="Lapidus A."/>
            <person name="Lavin J.L."/>
            <person name="Lee Y.-H."/>
            <person name="Lindquist E."/>
            <person name="Lilly W."/>
            <person name="Lucas S."/>
            <person name="Morin E."/>
            <person name="Murat C."/>
            <person name="Oguiza J.A."/>
            <person name="Park J."/>
            <person name="Pisabarro A.G."/>
            <person name="Riley R."/>
            <person name="Rosling A."/>
            <person name="Salamov A."/>
            <person name="Schmidt O."/>
            <person name="Schmutz J."/>
            <person name="Skrede I."/>
            <person name="Stenlid J."/>
            <person name="Wiebenga A."/>
            <person name="Xie X."/>
            <person name="Kues U."/>
            <person name="Hibbett D.S."/>
            <person name="Hoffmeister D."/>
            <person name="Hogberg N."/>
            <person name="Martin F."/>
            <person name="Grigoriev I.V."/>
            <person name="Watkinson S.C."/>
        </authorList>
    </citation>
    <scope>NUCLEOTIDE SEQUENCE</scope>
    <source>
        <strain evidence="3">S7.9</strain>
    </source>
</reference>
<dbReference type="AlphaFoldDB" id="F8NXP4"/>
<gene>
    <name evidence="3" type="ORF">SERLADRAFT_468416</name>
</gene>
<feature type="region of interest" description="Disordered" evidence="1">
    <location>
        <begin position="306"/>
        <end position="365"/>
    </location>
</feature>
<dbReference type="RefSeq" id="XP_007318735.1">
    <property type="nucleotide sequence ID" value="XM_007318673.1"/>
</dbReference>
<feature type="region of interest" description="Disordered" evidence="1">
    <location>
        <begin position="34"/>
        <end position="53"/>
    </location>
</feature>
<feature type="domain" description="NTF2" evidence="2">
    <location>
        <begin position="392"/>
        <end position="539"/>
    </location>
</feature>
<accession>F8NXP4</accession>
<dbReference type="InterPro" id="IPR002075">
    <property type="entry name" value="NTF2_dom"/>
</dbReference>
<dbReference type="EMBL" id="GL945434">
    <property type="protein sequence ID" value="EGO24716.1"/>
    <property type="molecule type" value="Genomic_DNA"/>
</dbReference>
<dbReference type="GeneID" id="18819408"/>
<dbReference type="Gene3D" id="3.10.450.50">
    <property type="match status" value="1"/>
</dbReference>
<evidence type="ECO:0000256" key="1">
    <source>
        <dbReference type="SAM" id="MobiDB-lite"/>
    </source>
</evidence>
<dbReference type="InterPro" id="IPR032710">
    <property type="entry name" value="NTF2-like_dom_sf"/>
</dbReference>
<feature type="region of interest" description="Disordered" evidence="1">
    <location>
        <begin position="176"/>
        <end position="197"/>
    </location>
</feature>
<dbReference type="HOGENOM" id="CLU_589400_0_0_1"/>
<dbReference type="OrthoDB" id="3265156at2759"/>
<sequence length="554" mass="60928">MSSAYHNHQSTQILTSTRSSNVGTQIITLPHSNQTGMVRVKRERSPTPPPSLSRRLVTSGAKWCFPVPSNCQKTAPNWANHRKEWLERERGVLRSLGVKTGKVYLRDDGLSIDWMSDVPVWSDTLRPASEPKDLASAIERTHTVNEISSLRLRPAPKAPVRALPPPPRPSFIMNGTTNPSPAQRQKMTTSPPYPIPPPMIVPAPRRSAREVAVRSNWHQDSSSISIKNEPSTWSPLATGADNRGRFTQSQGGDTPLPNVTTHVPFVPAFPSSIPSGVQNRFTPGRGNDTSQLSFATQVPPVSVPWSISPSVIDQPTQSPSPNASPQVSRVPSLSPRMSTPAMQPSRPPEKPETLPNAPTTQGTTGFDFNAVLHTPVKPITEPDPSMTDIEAASLVYLKRYIQTFDADRSSLAPAYSRNAFFSYQFHVSQPGHSPLTRTSFVPDSGSRIPAKGAHNIKQGRLEIMSALLSMGKHKFCTSGPSHVQFDVKYLGEVGVLVVCNGELMDPLEQHQKIFLSQSFLLRKKDEDEEDRVSEEVWPLVAVSHQMTIREQTSG</sequence>